<name>A0ABU0LZV3_9BACT</name>
<dbReference type="PANTHER" id="PTHR11946">
    <property type="entry name" value="VALYL-TRNA SYNTHETASES"/>
    <property type="match status" value="1"/>
</dbReference>
<feature type="domain" description="Methionyl/Valyl/Leucyl/Isoleucyl-tRNA synthetase anticodon-binding" evidence="14">
    <location>
        <begin position="603"/>
        <end position="731"/>
    </location>
</feature>
<protein>
    <recommendedName>
        <fullName evidence="1 10">Valine--tRNA ligase</fullName>
        <ecNumber evidence="1 10">6.1.1.9</ecNumber>
    </recommendedName>
</protein>
<dbReference type="InterPro" id="IPR037118">
    <property type="entry name" value="Val-tRNA_synth_C_sf"/>
</dbReference>
<dbReference type="SUPFAM" id="SSF52374">
    <property type="entry name" value="Nucleotidylyl transferase"/>
    <property type="match status" value="1"/>
</dbReference>
<keyword evidence="16" id="KW-1185">Reference proteome</keyword>
<dbReference type="EMBL" id="JAUSWO010000001">
    <property type="protein sequence ID" value="MDQ0514225.1"/>
    <property type="molecule type" value="Genomic_DNA"/>
</dbReference>
<dbReference type="PANTHER" id="PTHR11946:SF93">
    <property type="entry name" value="VALINE--TRNA LIGASE, CHLOROPLASTIC_MITOCHONDRIAL 2"/>
    <property type="match status" value="1"/>
</dbReference>
<evidence type="ECO:0000256" key="11">
    <source>
        <dbReference type="RuleBase" id="RU363035"/>
    </source>
</evidence>
<evidence type="ECO:0000256" key="3">
    <source>
        <dbReference type="ARBA" id="ARBA00022598"/>
    </source>
</evidence>
<keyword evidence="6 11" id="KW-0648">Protein biosynthesis</keyword>
<comment type="catalytic activity">
    <reaction evidence="9">
        <text>tRNA(Val) + L-valine + ATP = L-valyl-tRNA(Val) + AMP + diphosphate</text>
        <dbReference type="Rhea" id="RHEA:10704"/>
        <dbReference type="Rhea" id="RHEA-COMP:9672"/>
        <dbReference type="Rhea" id="RHEA-COMP:9708"/>
        <dbReference type="ChEBI" id="CHEBI:30616"/>
        <dbReference type="ChEBI" id="CHEBI:33019"/>
        <dbReference type="ChEBI" id="CHEBI:57762"/>
        <dbReference type="ChEBI" id="CHEBI:78442"/>
        <dbReference type="ChEBI" id="CHEBI:78537"/>
        <dbReference type="ChEBI" id="CHEBI:456215"/>
        <dbReference type="EC" id="6.1.1.9"/>
    </reaction>
</comment>
<evidence type="ECO:0000313" key="16">
    <source>
        <dbReference type="Proteomes" id="UP001240643"/>
    </source>
</evidence>
<dbReference type="SUPFAM" id="SSF46589">
    <property type="entry name" value="tRNA-binding arm"/>
    <property type="match status" value="1"/>
</dbReference>
<reference evidence="15" key="1">
    <citation type="submission" date="2023-07" db="EMBL/GenBank/DDBJ databases">
        <title>Genomic Encyclopedia of Type Strains, Phase IV (KMG-IV): sequencing the most valuable type-strain genomes for metagenomic binning, comparative biology and taxonomic classification.</title>
        <authorList>
            <person name="Goeker M."/>
        </authorList>
    </citation>
    <scope>NUCLEOTIDE SEQUENCE [LARGE SCALE GENOMIC DNA]</scope>
    <source>
        <strain evidence="15">DSM 21204</strain>
    </source>
</reference>
<evidence type="ECO:0000256" key="5">
    <source>
        <dbReference type="ARBA" id="ARBA00022840"/>
    </source>
</evidence>
<evidence type="ECO:0000256" key="7">
    <source>
        <dbReference type="ARBA" id="ARBA00023054"/>
    </source>
</evidence>
<evidence type="ECO:0000256" key="1">
    <source>
        <dbReference type="ARBA" id="ARBA00013169"/>
    </source>
</evidence>
<dbReference type="PRINTS" id="PR00986">
    <property type="entry name" value="TRNASYNTHVAL"/>
</dbReference>
<evidence type="ECO:0000259" key="14">
    <source>
        <dbReference type="Pfam" id="PF08264"/>
    </source>
</evidence>
<dbReference type="Pfam" id="PF08264">
    <property type="entry name" value="Anticodon_1"/>
    <property type="match status" value="1"/>
</dbReference>
<evidence type="ECO:0000256" key="9">
    <source>
        <dbReference type="ARBA" id="ARBA00047552"/>
    </source>
</evidence>
<dbReference type="InterPro" id="IPR002300">
    <property type="entry name" value="aa-tRNA-synth_Ia"/>
</dbReference>
<dbReference type="Gene3D" id="1.10.287.380">
    <property type="entry name" value="Valyl-tRNA synthetase, C-terminal domain"/>
    <property type="match status" value="1"/>
</dbReference>
<gene>
    <name evidence="15" type="ORF">J2Z62_000663</name>
</gene>
<accession>A0ABU0LZV3</accession>
<dbReference type="InterPro" id="IPR033705">
    <property type="entry name" value="Anticodon_Ia_Val"/>
</dbReference>
<dbReference type="InterPro" id="IPR001412">
    <property type="entry name" value="aa-tRNA-synth_I_CS"/>
</dbReference>
<dbReference type="GO" id="GO:0004832">
    <property type="term" value="F:valine-tRNA ligase activity"/>
    <property type="evidence" value="ECO:0007669"/>
    <property type="project" value="UniProtKB-EC"/>
</dbReference>
<comment type="caution">
    <text evidence="15">The sequence shown here is derived from an EMBL/GenBank/DDBJ whole genome shotgun (WGS) entry which is preliminary data.</text>
</comment>
<dbReference type="CDD" id="cd07962">
    <property type="entry name" value="Anticodon_Ia_Val"/>
    <property type="match status" value="1"/>
</dbReference>
<feature type="domain" description="Aminoacyl-tRNA synthetase class Ia" evidence="13">
    <location>
        <begin position="31"/>
        <end position="558"/>
    </location>
</feature>
<evidence type="ECO:0000256" key="10">
    <source>
        <dbReference type="NCBIfam" id="TIGR00422"/>
    </source>
</evidence>
<dbReference type="Pfam" id="PF00133">
    <property type="entry name" value="tRNA-synt_1"/>
    <property type="match status" value="1"/>
</dbReference>
<dbReference type="InterPro" id="IPR009080">
    <property type="entry name" value="tRNAsynth_Ia_anticodon-bd"/>
</dbReference>
<keyword evidence="8 11" id="KW-0030">Aminoacyl-tRNA synthetase</keyword>
<dbReference type="Gene3D" id="3.90.740.10">
    <property type="entry name" value="Valyl/Leucyl/Isoleucyl-tRNA synthetase, editing domain"/>
    <property type="match status" value="1"/>
</dbReference>
<dbReference type="NCBIfam" id="TIGR00422">
    <property type="entry name" value="valS"/>
    <property type="match status" value="1"/>
</dbReference>
<dbReference type="NCBIfam" id="NF004349">
    <property type="entry name" value="PRK05729.1"/>
    <property type="match status" value="1"/>
</dbReference>
<dbReference type="InterPro" id="IPR009008">
    <property type="entry name" value="Val/Leu/Ile-tRNA-synth_edit"/>
</dbReference>
<proteinExistence type="inferred from homology"/>
<dbReference type="InterPro" id="IPR002303">
    <property type="entry name" value="Valyl-tRNA_ligase"/>
</dbReference>
<keyword evidence="3 11" id="KW-0436">Ligase</keyword>
<evidence type="ECO:0000256" key="12">
    <source>
        <dbReference type="SAM" id="Coils"/>
    </source>
</evidence>
<dbReference type="SUPFAM" id="SSF50677">
    <property type="entry name" value="ValRS/IleRS/LeuRS editing domain"/>
    <property type="match status" value="1"/>
</dbReference>
<dbReference type="Gene3D" id="3.40.50.620">
    <property type="entry name" value="HUPs"/>
    <property type="match status" value="2"/>
</dbReference>
<evidence type="ECO:0000256" key="8">
    <source>
        <dbReference type="ARBA" id="ARBA00023146"/>
    </source>
</evidence>
<evidence type="ECO:0000256" key="4">
    <source>
        <dbReference type="ARBA" id="ARBA00022741"/>
    </source>
</evidence>
<dbReference type="Gene3D" id="1.10.730.10">
    <property type="entry name" value="Isoleucyl-tRNA Synthetase, Domain 1"/>
    <property type="match status" value="1"/>
</dbReference>
<keyword evidence="7 12" id="KW-0175">Coiled coil</keyword>
<dbReference type="SUPFAM" id="SSF47323">
    <property type="entry name" value="Anticodon-binding domain of a subclass of class I aminoacyl-tRNA synthetases"/>
    <property type="match status" value="1"/>
</dbReference>
<keyword evidence="5 11" id="KW-0067">ATP-binding</keyword>
<dbReference type="InterPro" id="IPR014729">
    <property type="entry name" value="Rossmann-like_a/b/a_fold"/>
</dbReference>
<evidence type="ECO:0000256" key="2">
    <source>
        <dbReference type="ARBA" id="ARBA00022490"/>
    </source>
</evidence>
<dbReference type="InterPro" id="IPR010978">
    <property type="entry name" value="tRNA-bd_arm"/>
</dbReference>
<keyword evidence="4 11" id="KW-0547">Nucleotide-binding</keyword>
<organism evidence="15 16">
    <name type="scientific">Mycoplasmoides fastidiosum</name>
    <dbReference type="NCBI Taxonomy" id="92758"/>
    <lineage>
        <taxon>Bacteria</taxon>
        <taxon>Bacillati</taxon>
        <taxon>Mycoplasmatota</taxon>
        <taxon>Mycoplasmoidales</taxon>
        <taxon>Mycoplasmoidaceae</taxon>
        <taxon>Mycoplasmoides</taxon>
    </lineage>
</organism>
<evidence type="ECO:0000259" key="13">
    <source>
        <dbReference type="Pfam" id="PF00133"/>
    </source>
</evidence>
<evidence type="ECO:0000256" key="6">
    <source>
        <dbReference type="ARBA" id="ARBA00022917"/>
    </source>
</evidence>
<dbReference type="PROSITE" id="PS00178">
    <property type="entry name" value="AA_TRNA_LIGASE_I"/>
    <property type="match status" value="1"/>
</dbReference>
<dbReference type="RefSeq" id="WP_256547086.1">
    <property type="nucleotide sequence ID" value="NZ_CP101809.1"/>
</dbReference>
<evidence type="ECO:0000313" key="15">
    <source>
        <dbReference type="EMBL" id="MDQ0514225.1"/>
    </source>
</evidence>
<dbReference type="Proteomes" id="UP001240643">
    <property type="component" value="Unassembled WGS sequence"/>
</dbReference>
<dbReference type="EC" id="6.1.1.9" evidence="1 10"/>
<dbReference type="InterPro" id="IPR013155">
    <property type="entry name" value="M/V/L/I-tRNA-synth_anticd-bd"/>
</dbReference>
<keyword evidence="2" id="KW-0963">Cytoplasm</keyword>
<feature type="coiled-coil region" evidence="12">
    <location>
        <begin position="828"/>
        <end position="855"/>
    </location>
</feature>
<sequence length="860" mass="100756">MSKPINFYQHQQIENQIPSGWQNLAIGTIASDQTKYFSIVLPPPNVTGILHLGHAWDGTLQDMLIRFYKLQKYNVLWASGMDHAGIATQTKFEKELREKQIDKDQYTRQEFNALITEWKNQHAQTIRQQWAKMGFCLSKTNERFTLDDHSVQVVLDSFAELYQKGLIYRAEKLVNWDTHLQTAISNIEIIHKEVADVIYHIDYTCATNSEIKLKVSTTRPETMFGDVCLVVNPDDQRYQKYLNLEFINPANNQPLKIITDPYVDPSFGSGVMKCTPAHDFNDYQIGLDHQLPLVKCIGLDGKMLNNCLEFSGLDKTDCRQQLVAKFKRLNILKTEPHINNVGYSDRTNVVIEPMLSEQWFVKTSVVAKKTKEILEQNPDQLSFFPDNFLKQMFHYLSNMEDWCISRQLTWGIQIPIFYNQKTKAIVNATTAPDQSGDWVQDSDVFDTWYSSGLWPLTTTETYKNQNSRFQHFFPTSVLVTGTDILFFWVSRMMMFGAVFGKLMPFKKVYLHGLIRDQLNRKMSKSLGNGVDPQELIQQYGADATRLFFIDNTNSGEDLIYVEAKVKDASAFINKFWNAYNFLQHKNINLTDTNFDLNTLNWSEKWIYAKLAALNKQLLRHYEQLQFNLISKKITDFVWNDFCGWFIEFIKFNFPNRVQVNSQKFISFIWHKILILLNPLIPFVTEFIYDQIHQTSNQFYNQVDVLIEFEQPEHPWFFQFIQAVRNIRNELKDHHTKWQFIIHNNDKNNHIATEITAVTDLFAMVNCELINSAQDQTKISFAIKNYLFDLYCSFEQTQQYQEILNKKIAKLNAEVVRSENILANQNFLLKATTEKVELEKIKLKNYQEELKNYQLILKLQK</sequence>
<comment type="similarity">
    <text evidence="11">Belongs to the class-I aminoacyl-tRNA synthetase family.</text>
</comment>